<dbReference type="InterPro" id="IPR001296">
    <property type="entry name" value="Glyco_trans_1"/>
</dbReference>
<evidence type="ECO:0000259" key="1">
    <source>
        <dbReference type="Pfam" id="PF00534"/>
    </source>
</evidence>
<accession>A0A381T1N1</accession>
<dbReference type="Pfam" id="PF00534">
    <property type="entry name" value="Glycos_transf_1"/>
    <property type="match status" value="1"/>
</dbReference>
<dbReference type="EMBL" id="UINC01003895">
    <property type="protein sequence ID" value="SVA10135.1"/>
    <property type="molecule type" value="Genomic_DNA"/>
</dbReference>
<dbReference type="InterPro" id="IPR050194">
    <property type="entry name" value="Glycosyltransferase_grp1"/>
</dbReference>
<dbReference type="SUPFAM" id="SSF53756">
    <property type="entry name" value="UDP-Glycosyltransferase/glycogen phosphorylase"/>
    <property type="match status" value="1"/>
</dbReference>
<reference evidence="2" key="1">
    <citation type="submission" date="2018-05" db="EMBL/GenBank/DDBJ databases">
        <authorList>
            <person name="Lanie J.A."/>
            <person name="Ng W.-L."/>
            <person name="Kazmierczak K.M."/>
            <person name="Andrzejewski T.M."/>
            <person name="Davidsen T.M."/>
            <person name="Wayne K.J."/>
            <person name="Tettelin H."/>
            <person name="Glass J.I."/>
            <person name="Rusch D."/>
            <person name="Podicherti R."/>
            <person name="Tsui H.-C.T."/>
            <person name="Winkler M.E."/>
        </authorList>
    </citation>
    <scope>NUCLEOTIDE SEQUENCE</scope>
</reference>
<feature type="non-terminal residue" evidence="2">
    <location>
        <position position="1"/>
    </location>
</feature>
<organism evidence="2">
    <name type="scientific">marine metagenome</name>
    <dbReference type="NCBI Taxonomy" id="408172"/>
    <lineage>
        <taxon>unclassified sequences</taxon>
        <taxon>metagenomes</taxon>
        <taxon>ecological metagenomes</taxon>
    </lineage>
</organism>
<protein>
    <recommendedName>
        <fullName evidence="1">Glycosyl transferase family 1 domain-containing protein</fullName>
    </recommendedName>
</protein>
<dbReference type="AlphaFoldDB" id="A0A381T1N1"/>
<evidence type="ECO:0000313" key="2">
    <source>
        <dbReference type="EMBL" id="SVA10135.1"/>
    </source>
</evidence>
<gene>
    <name evidence="2" type="ORF">METZ01_LOCUS62989</name>
</gene>
<dbReference type="PANTHER" id="PTHR45947:SF3">
    <property type="entry name" value="SULFOQUINOVOSYL TRANSFERASE SQD2"/>
    <property type="match status" value="1"/>
</dbReference>
<dbReference type="Gene3D" id="3.40.50.2000">
    <property type="entry name" value="Glycogen Phosphorylase B"/>
    <property type="match status" value="1"/>
</dbReference>
<dbReference type="PANTHER" id="PTHR45947">
    <property type="entry name" value="SULFOQUINOVOSYL TRANSFERASE SQD2"/>
    <property type="match status" value="1"/>
</dbReference>
<feature type="domain" description="Glycosyl transferase family 1" evidence="1">
    <location>
        <begin position="193"/>
        <end position="324"/>
    </location>
</feature>
<name>A0A381T1N1_9ZZZZ</name>
<sequence>VALVHDWLIGMRGGEKCLEVLCELFPEADLFTLIHDKGKLSLTIESMRIRTSFIQKMPFGLKKYRHYLPLFPLAIEQFDFSGYDLIISSSHCVAKGVKHDDSVYHISYIYTPMRYVWDQFETYFRQPRTSLTVRIGAELMRPYLQRWDRNSAKRVDTFLCISHNIRRKILDYYSRESQVIYPPVDLSRFRPGDTKKNYYLMVGAFAPNKRVDLAVEAFNRLKLPLKIVGSGQDEEYCRSIAGENIEFLGDLSSEKLVELYQQARAFLFPGEDDFGITPLEAQACNTPVIAFSSGGALETVTEQTGLFFSEQKVDALCGAVEEMERIWMNFTPEAFQLQAERFGRKIHKNQMAHAIEYGYKQWKDGI</sequence>
<proteinExistence type="predicted"/>
<dbReference type="GO" id="GO:0016757">
    <property type="term" value="F:glycosyltransferase activity"/>
    <property type="evidence" value="ECO:0007669"/>
    <property type="project" value="InterPro"/>
</dbReference>